<keyword evidence="4" id="KW-0472">Membrane</keyword>
<feature type="active site" description="Proton donor/acceptor" evidence="2">
    <location>
        <position position="176"/>
    </location>
</feature>
<dbReference type="InterPro" id="IPR042003">
    <property type="entry name" value="Sortase_E"/>
</dbReference>
<dbReference type="Pfam" id="PF04203">
    <property type="entry name" value="Sortase"/>
    <property type="match status" value="1"/>
</dbReference>
<dbReference type="InterPro" id="IPR053465">
    <property type="entry name" value="Sortase_Class_E"/>
</dbReference>
<evidence type="ECO:0000256" key="4">
    <source>
        <dbReference type="SAM" id="Phobius"/>
    </source>
</evidence>
<keyword evidence="4" id="KW-1133">Transmembrane helix</keyword>
<dbReference type="NCBIfam" id="NF033747">
    <property type="entry name" value="class_E_sortase"/>
    <property type="match status" value="1"/>
</dbReference>
<dbReference type="CDD" id="cd05830">
    <property type="entry name" value="Sortase_E"/>
    <property type="match status" value="1"/>
</dbReference>
<evidence type="ECO:0000256" key="1">
    <source>
        <dbReference type="ARBA" id="ARBA00022801"/>
    </source>
</evidence>
<dbReference type="InterPro" id="IPR005754">
    <property type="entry name" value="Sortase"/>
</dbReference>
<reference evidence="5 6" key="1">
    <citation type="submission" date="2020-08" db="EMBL/GenBank/DDBJ databases">
        <title>Sequencing the genomes of 1000 actinobacteria strains.</title>
        <authorList>
            <person name="Klenk H.-P."/>
        </authorList>
    </citation>
    <scope>NUCLEOTIDE SEQUENCE [LARGE SCALE GENOMIC DNA]</scope>
    <source>
        <strain evidence="5 6">DSM 16678</strain>
    </source>
</reference>
<dbReference type="InterPro" id="IPR023365">
    <property type="entry name" value="Sortase_dom-sf"/>
</dbReference>
<dbReference type="Proteomes" id="UP000580718">
    <property type="component" value="Unassembled WGS sequence"/>
</dbReference>
<gene>
    <name evidence="5" type="ORF">FHX36_002773</name>
</gene>
<evidence type="ECO:0000256" key="3">
    <source>
        <dbReference type="SAM" id="MobiDB-lite"/>
    </source>
</evidence>
<evidence type="ECO:0000313" key="5">
    <source>
        <dbReference type="EMBL" id="MBB3677038.1"/>
    </source>
</evidence>
<feature type="transmembrane region" description="Helical" evidence="4">
    <location>
        <begin position="65"/>
        <end position="83"/>
    </location>
</feature>
<comment type="caution">
    <text evidence="5">The sequence shown here is derived from an EMBL/GenBank/DDBJ whole genome shotgun (WGS) entry which is preliminary data.</text>
</comment>
<accession>A0A839Y1E0</accession>
<proteinExistence type="predicted"/>
<dbReference type="SUPFAM" id="SSF63817">
    <property type="entry name" value="Sortase"/>
    <property type="match status" value="1"/>
</dbReference>
<dbReference type="EMBL" id="JACIBU010000001">
    <property type="protein sequence ID" value="MBB3677038.1"/>
    <property type="molecule type" value="Genomic_DNA"/>
</dbReference>
<feature type="active site" description="Acyl-thioester intermediate" evidence="2">
    <location>
        <position position="261"/>
    </location>
</feature>
<organism evidence="5 6">
    <name type="scientific">Modestobacter versicolor</name>
    <dbReference type="NCBI Taxonomy" id="429133"/>
    <lineage>
        <taxon>Bacteria</taxon>
        <taxon>Bacillati</taxon>
        <taxon>Actinomycetota</taxon>
        <taxon>Actinomycetes</taxon>
        <taxon>Geodermatophilales</taxon>
        <taxon>Geodermatophilaceae</taxon>
        <taxon>Modestobacter</taxon>
    </lineage>
</organism>
<keyword evidence="1 5" id="KW-0378">Hydrolase</keyword>
<dbReference type="EC" id="3.4.22.70" evidence="5"/>
<keyword evidence="4" id="KW-0812">Transmembrane</keyword>
<dbReference type="RefSeq" id="WP_181428701.1">
    <property type="nucleotide sequence ID" value="NZ_JACIBU010000001.1"/>
</dbReference>
<name>A0A839Y1E0_9ACTN</name>
<feature type="region of interest" description="Disordered" evidence="3">
    <location>
        <begin position="1"/>
        <end position="50"/>
    </location>
</feature>
<protein>
    <submittedName>
        <fullName evidence="5">Sortase A</fullName>
        <ecNumber evidence="5">3.4.22.70</ecNumber>
    </submittedName>
</protein>
<dbReference type="GO" id="GO:0016787">
    <property type="term" value="F:hydrolase activity"/>
    <property type="evidence" value="ECO:0007669"/>
    <property type="project" value="UniProtKB-KW"/>
</dbReference>
<sequence>MTNPDDADSTQRWARVPADEVPPPRPAGAHRAAEVAVDEPPTVQEPAARPRDPAWQVVVRGLGELMVTAGLILLLFVVYELYVTDLLNDRKQDQLADQIQEQWADTEPAPVGEPLPPPVAPPVGEPLAVLHIPRLGDDYAKVVLEGTDEGQLREGPGHYVGTALPGQPGNLAIAGHRVGKGSPFLDADDLVPGDPIVVETADSWFVYRVLGDPATGDYTTDPSGVPGQQIVTPTDVSVIAPVPGAPETVSDGTAYLTLTTCHPRYSARQRLIVHAVLEGGPVSKADAPDGPPALQED</sequence>
<dbReference type="AlphaFoldDB" id="A0A839Y1E0"/>
<evidence type="ECO:0000313" key="6">
    <source>
        <dbReference type="Proteomes" id="UP000580718"/>
    </source>
</evidence>
<evidence type="ECO:0000256" key="2">
    <source>
        <dbReference type="PIRSR" id="PIRSR605754-1"/>
    </source>
</evidence>
<dbReference type="Gene3D" id="2.40.260.10">
    <property type="entry name" value="Sortase"/>
    <property type="match status" value="1"/>
</dbReference>